<dbReference type="InterPro" id="IPR015943">
    <property type="entry name" value="WD40/YVTN_repeat-like_dom_sf"/>
</dbReference>
<dbReference type="Gene3D" id="2.130.10.10">
    <property type="entry name" value="YVTN repeat-like/Quinoprotein amine dehydrogenase"/>
    <property type="match status" value="1"/>
</dbReference>
<dbReference type="InterPro" id="IPR011047">
    <property type="entry name" value="Quinoprotein_ADH-like_sf"/>
</dbReference>
<dbReference type="Proteomes" id="UP000256690">
    <property type="component" value="Unassembled WGS sequence"/>
</dbReference>
<gene>
    <name evidence="1" type="ORF">DSM5745_00080</name>
</gene>
<dbReference type="SUPFAM" id="SSF50998">
    <property type="entry name" value="Quinoprotein alcohol dehydrogenase-like"/>
    <property type="match status" value="1"/>
</dbReference>
<evidence type="ECO:0008006" key="3">
    <source>
        <dbReference type="Google" id="ProtNLM"/>
    </source>
</evidence>
<name>A0A3D8T435_9EURO</name>
<dbReference type="InterPro" id="IPR036047">
    <property type="entry name" value="F-box-like_dom_sf"/>
</dbReference>
<accession>A0A3D8T435</accession>
<organism evidence="1 2">
    <name type="scientific">Aspergillus mulundensis</name>
    <dbReference type="NCBI Taxonomy" id="1810919"/>
    <lineage>
        <taxon>Eukaryota</taxon>
        <taxon>Fungi</taxon>
        <taxon>Dikarya</taxon>
        <taxon>Ascomycota</taxon>
        <taxon>Pezizomycotina</taxon>
        <taxon>Eurotiomycetes</taxon>
        <taxon>Eurotiomycetidae</taxon>
        <taxon>Eurotiales</taxon>
        <taxon>Aspergillaceae</taxon>
        <taxon>Aspergillus</taxon>
        <taxon>Aspergillus subgen. Nidulantes</taxon>
    </lineage>
</organism>
<dbReference type="OrthoDB" id="4513447at2759"/>
<sequence length="458" mass="51109">MAQQRTADPLEVLNYDCACLIFEQLSAQDLTRGEQVSNSWKSQIQDWVSGHGVRHTSLSALLTGKPRCAMEFTQPLADKPLVTAGDFVAWTAQDGVYWKRVGHERTTAGEWCPFPTEKVRLEISSTTTVEYMKVHVSGFLFIEVRERVAFPEEQYVYRDHLFELSTGKELWSRALTPNEDDARLRPSLSPLALGWEKFYRYGPKANTLEGYDLKTGDLLYTVAIPPEVYGVPAKGRVWRLQGAEILVVVNHNPTTTGVESVLYLFNAQTGNLVQDIKFETPGLPLFYRLTPSSRSGELAFAVTEQGHLMGSSIMRLFTYDRKKGQFVAGETEKPCHVGGGYDPFRSFLIGGYFLYGHYFVISSPEGEAALIGSGAFGRKSNKFERHDFSVERALQARDRACTPQGDHFALVDHVTIVGNRLYSSGMQPGGGIIVVEFGPSPALPLPTEDTLYRPDDIE</sequence>
<evidence type="ECO:0000313" key="1">
    <source>
        <dbReference type="EMBL" id="RDW92758.1"/>
    </source>
</evidence>
<dbReference type="EMBL" id="PVWQ01000001">
    <property type="protein sequence ID" value="RDW92758.1"/>
    <property type="molecule type" value="Genomic_DNA"/>
</dbReference>
<reference evidence="1 2" key="1">
    <citation type="journal article" date="2018" name="IMA Fungus">
        <title>IMA Genome-F 9: Draft genome sequence of Annulohypoxylon stygium, Aspergillus mulundensis, Berkeleyomyces basicola (syn. Thielaviopsis basicola), Ceratocystis smalleyi, two Cercospora beticola strains, Coleophoma cylindrospora, Fusarium fracticaudum, Phialophora cf. hyalina, and Morchella septimelata.</title>
        <authorList>
            <person name="Wingfield B.D."/>
            <person name="Bills G.F."/>
            <person name="Dong Y."/>
            <person name="Huang W."/>
            <person name="Nel W.J."/>
            <person name="Swalarsk-Parry B.S."/>
            <person name="Vaghefi N."/>
            <person name="Wilken P.M."/>
            <person name="An Z."/>
            <person name="de Beer Z.W."/>
            <person name="De Vos L."/>
            <person name="Chen L."/>
            <person name="Duong T.A."/>
            <person name="Gao Y."/>
            <person name="Hammerbacher A."/>
            <person name="Kikkert J.R."/>
            <person name="Li Y."/>
            <person name="Li H."/>
            <person name="Li K."/>
            <person name="Li Q."/>
            <person name="Liu X."/>
            <person name="Ma X."/>
            <person name="Naidoo K."/>
            <person name="Pethybridge S.J."/>
            <person name="Sun J."/>
            <person name="Steenkamp E.T."/>
            <person name="van der Nest M.A."/>
            <person name="van Wyk S."/>
            <person name="Wingfield M.J."/>
            <person name="Xiong C."/>
            <person name="Yue Q."/>
            <person name="Zhang X."/>
        </authorList>
    </citation>
    <scope>NUCLEOTIDE SEQUENCE [LARGE SCALE GENOMIC DNA]</scope>
    <source>
        <strain evidence="1 2">DSM 5745</strain>
    </source>
</reference>
<dbReference type="GeneID" id="38110450"/>
<dbReference type="RefSeq" id="XP_026607941.1">
    <property type="nucleotide sequence ID" value="XM_026742096.1"/>
</dbReference>
<comment type="caution">
    <text evidence="1">The sequence shown here is derived from an EMBL/GenBank/DDBJ whole genome shotgun (WGS) entry which is preliminary data.</text>
</comment>
<proteinExistence type="predicted"/>
<protein>
    <recommendedName>
        <fullName evidence="3">F-box domain-containing protein</fullName>
    </recommendedName>
</protein>
<dbReference type="AlphaFoldDB" id="A0A3D8T435"/>
<dbReference type="SUPFAM" id="SSF81383">
    <property type="entry name" value="F-box domain"/>
    <property type="match status" value="1"/>
</dbReference>
<keyword evidence="2" id="KW-1185">Reference proteome</keyword>
<evidence type="ECO:0000313" key="2">
    <source>
        <dbReference type="Proteomes" id="UP000256690"/>
    </source>
</evidence>